<evidence type="ECO:0008006" key="4">
    <source>
        <dbReference type="Google" id="ProtNLM"/>
    </source>
</evidence>
<dbReference type="Proteomes" id="UP000076727">
    <property type="component" value="Unassembled WGS sequence"/>
</dbReference>
<feature type="compositionally biased region" description="Basic residues" evidence="1">
    <location>
        <begin position="1"/>
        <end position="12"/>
    </location>
</feature>
<dbReference type="SUPFAM" id="SSF48452">
    <property type="entry name" value="TPR-like"/>
    <property type="match status" value="1"/>
</dbReference>
<dbReference type="STRING" id="1314783.A0A165TNJ1"/>
<dbReference type="OrthoDB" id="1914839at2759"/>
<keyword evidence="3" id="KW-1185">Reference proteome</keyword>
<protein>
    <recommendedName>
        <fullName evidence="4">TPR-like protein</fullName>
    </recommendedName>
</protein>
<organism evidence="2 3">
    <name type="scientific">Daedalea quercina L-15889</name>
    <dbReference type="NCBI Taxonomy" id="1314783"/>
    <lineage>
        <taxon>Eukaryota</taxon>
        <taxon>Fungi</taxon>
        <taxon>Dikarya</taxon>
        <taxon>Basidiomycota</taxon>
        <taxon>Agaricomycotina</taxon>
        <taxon>Agaricomycetes</taxon>
        <taxon>Polyporales</taxon>
        <taxon>Fomitopsis</taxon>
    </lineage>
</organism>
<sequence length="385" mass="42709">MGRTRTKSRKKASVVSAKTSNIEESKSEPTIASLLEKAQSLLVECDYDLAGRFSRRILDREPNNVQGKELLGVVQLETGDLEGAKVTFESLLPPRAGAPLNPPPSAHLYLAQLSDDPHEALEHYQAAVDIFNGQLKGKERATDSLGTDNDEKELRQSVARALIGMVEIWMDPSYDLCFDPAAEKNCEDLLNLALQADPGNTEALQTLASVRLSQQRPDDAKTCLEQAWSQWKDLEPDDTRLPPIPSRLSLVKLFLELELFSPALLVLQGVMAIDDQEVEAWYLEGWCFFLMAEHARESGGKLDELTWEELARDARDCLETCQMLHVSQEHPDKPLLDHTRELIGKLEALGIQPSPDDTDNAGEDGWEDVDGSDGSESGDEDVEMS</sequence>
<feature type="region of interest" description="Disordered" evidence="1">
    <location>
        <begin position="1"/>
        <end position="26"/>
    </location>
</feature>
<name>A0A165TNJ1_9APHY</name>
<dbReference type="InterPro" id="IPR011990">
    <property type="entry name" value="TPR-like_helical_dom_sf"/>
</dbReference>
<gene>
    <name evidence="2" type="ORF">DAEQUDRAFT_721777</name>
</gene>
<evidence type="ECO:0000256" key="1">
    <source>
        <dbReference type="SAM" id="MobiDB-lite"/>
    </source>
</evidence>
<accession>A0A165TNJ1</accession>
<dbReference type="EMBL" id="KV429036">
    <property type="protein sequence ID" value="KZT73707.1"/>
    <property type="molecule type" value="Genomic_DNA"/>
</dbReference>
<dbReference type="CDD" id="cd24142">
    <property type="entry name" value="ACL4-like"/>
    <property type="match status" value="1"/>
</dbReference>
<reference evidence="2 3" key="1">
    <citation type="journal article" date="2016" name="Mol. Biol. Evol.">
        <title>Comparative Genomics of Early-Diverging Mushroom-Forming Fungi Provides Insights into the Origins of Lignocellulose Decay Capabilities.</title>
        <authorList>
            <person name="Nagy L.G."/>
            <person name="Riley R."/>
            <person name="Tritt A."/>
            <person name="Adam C."/>
            <person name="Daum C."/>
            <person name="Floudas D."/>
            <person name="Sun H."/>
            <person name="Yadav J.S."/>
            <person name="Pangilinan J."/>
            <person name="Larsson K.H."/>
            <person name="Matsuura K."/>
            <person name="Barry K."/>
            <person name="Labutti K."/>
            <person name="Kuo R."/>
            <person name="Ohm R.A."/>
            <person name="Bhattacharya S.S."/>
            <person name="Shirouzu T."/>
            <person name="Yoshinaga Y."/>
            <person name="Martin F.M."/>
            <person name="Grigoriev I.V."/>
            <person name="Hibbett D.S."/>
        </authorList>
    </citation>
    <scope>NUCLEOTIDE SEQUENCE [LARGE SCALE GENOMIC DNA]</scope>
    <source>
        <strain evidence="2 3">L-15889</strain>
    </source>
</reference>
<feature type="compositionally biased region" description="Acidic residues" evidence="1">
    <location>
        <begin position="356"/>
        <end position="385"/>
    </location>
</feature>
<feature type="region of interest" description="Disordered" evidence="1">
    <location>
        <begin position="347"/>
        <end position="385"/>
    </location>
</feature>
<evidence type="ECO:0000313" key="3">
    <source>
        <dbReference type="Proteomes" id="UP000076727"/>
    </source>
</evidence>
<dbReference type="AlphaFoldDB" id="A0A165TNJ1"/>
<proteinExistence type="predicted"/>
<dbReference type="Gene3D" id="1.25.40.10">
    <property type="entry name" value="Tetratricopeptide repeat domain"/>
    <property type="match status" value="2"/>
</dbReference>
<evidence type="ECO:0000313" key="2">
    <source>
        <dbReference type="EMBL" id="KZT73707.1"/>
    </source>
</evidence>